<name>A0A2S8SDU7_9RHOB</name>
<organism evidence="4 5">
    <name type="scientific">Albidovulum denitrificans</name>
    <dbReference type="NCBI Taxonomy" id="404881"/>
    <lineage>
        <taxon>Bacteria</taxon>
        <taxon>Pseudomonadati</taxon>
        <taxon>Pseudomonadota</taxon>
        <taxon>Alphaproteobacteria</taxon>
        <taxon>Rhodobacterales</taxon>
        <taxon>Paracoccaceae</taxon>
        <taxon>Albidovulum</taxon>
    </lineage>
</organism>
<evidence type="ECO:0000256" key="2">
    <source>
        <dbReference type="SAM" id="MobiDB-lite"/>
    </source>
</evidence>
<dbReference type="EMBL" id="PVEP01000001">
    <property type="protein sequence ID" value="PQV58929.1"/>
    <property type="molecule type" value="Genomic_DNA"/>
</dbReference>
<feature type="chain" id="PRO_5015627872" evidence="3">
    <location>
        <begin position="20"/>
        <end position="248"/>
    </location>
</feature>
<dbReference type="RefSeq" id="WP_105513152.1">
    <property type="nucleotide sequence ID" value="NZ_PVEP01000001.1"/>
</dbReference>
<dbReference type="Pfam" id="PF13517">
    <property type="entry name" value="FG-GAP_3"/>
    <property type="match status" value="1"/>
</dbReference>
<dbReference type="InterPro" id="IPR013517">
    <property type="entry name" value="FG-GAP"/>
</dbReference>
<evidence type="ECO:0000256" key="3">
    <source>
        <dbReference type="SAM" id="SignalP"/>
    </source>
</evidence>
<reference evidence="4 5" key="1">
    <citation type="submission" date="2018-02" db="EMBL/GenBank/DDBJ databases">
        <title>Genomic Encyclopedia of Archaeal and Bacterial Type Strains, Phase II (KMG-II): from individual species to whole genera.</title>
        <authorList>
            <person name="Goeker M."/>
        </authorList>
    </citation>
    <scope>NUCLEOTIDE SEQUENCE [LARGE SCALE GENOMIC DNA]</scope>
    <source>
        <strain evidence="4 5">DSM 18921</strain>
    </source>
</reference>
<evidence type="ECO:0000313" key="5">
    <source>
        <dbReference type="Proteomes" id="UP000238338"/>
    </source>
</evidence>
<feature type="signal peptide" evidence="3">
    <location>
        <begin position="1"/>
        <end position="19"/>
    </location>
</feature>
<proteinExistence type="predicted"/>
<comment type="caution">
    <text evidence="4">The sequence shown here is derived from an EMBL/GenBank/DDBJ whole genome shotgun (WGS) entry which is preliminary data.</text>
</comment>
<protein>
    <submittedName>
        <fullName evidence="4">VCBS repeat protein</fullName>
    </submittedName>
</protein>
<keyword evidence="5" id="KW-1185">Reference proteome</keyword>
<dbReference type="AlphaFoldDB" id="A0A2S8SDU7"/>
<feature type="region of interest" description="Disordered" evidence="2">
    <location>
        <begin position="225"/>
        <end position="248"/>
    </location>
</feature>
<gene>
    <name evidence="4" type="ORF">LX70_00748</name>
</gene>
<dbReference type="SUPFAM" id="SSF69318">
    <property type="entry name" value="Integrin alpha N-terminal domain"/>
    <property type="match status" value="1"/>
</dbReference>
<evidence type="ECO:0000256" key="1">
    <source>
        <dbReference type="ARBA" id="ARBA00022729"/>
    </source>
</evidence>
<sequence>MRLAAAVLTALVAAAPAAARCIAGDGDWITRACYDRPKSDDLYRHDVLGNTPEWSRLIVTLGPKGRAAGQGAALGFPLGPGHLYEDTAPRLADLDGDGRPEVIAVETDHRQGARLLALFLDGRSAATPYIGTPRRWLAPVGAADFDGDGRDEVAYVETPHLGRSLHLVRLDANRLRTVATAPGLTNHRIGDARIQGRVALCDGRPTILTADAGWTRVMATTLEGGKLSPRPRGRYDGPASLTTVPGCP</sequence>
<dbReference type="Proteomes" id="UP000238338">
    <property type="component" value="Unassembled WGS sequence"/>
</dbReference>
<accession>A0A2S8SDU7</accession>
<dbReference type="OrthoDB" id="58662at2"/>
<evidence type="ECO:0000313" key="4">
    <source>
        <dbReference type="EMBL" id="PQV58929.1"/>
    </source>
</evidence>
<dbReference type="InterPro" id="IPR028994">
    <property type="entry name" value="Integrin_alpha_N"/>
</dbReference>
<keyword evidence="1 3" id="KW-0732">Signal</keyword>